<evidence type="ECO:0000256" key="3">
    <source>
        <dbReference type="PROSITE-ProRule" id="PRU00221"/>
    </source>
</evidence>
<evidence type="ECO:0000259" key="4">
    <source>
        <dbReference type="Pfam" id="PF24883"/>
    </source>
</evidence>
<dbReference type="InterPro" id="IPR027417">
    <property type="entry name" value="P-loop_NTPase"/>
</dbReference>
<sequence length="593" mass="67638">MPEHACLAGTRTSLLKTIDEWTTSSDSVYWLTGPAGAGKSTIAATVALRAAEKGILGGSFFLHRDFSEQRNAHLVVNSLAFELAQFDSQIAKGIRKVLTRYPDLPSSLSLQKKFLGLIIEPIKDASISQEFILLVIDDLDALDDGKATYSTLRQDFLSCLANLESDLPSTLKIFLTSRPEIDILEEFPSSWRHPLDLGATETQDDLKLFTTSCMTKITKKYSHLELVKKSCGLFIWIQTVYRFLKQRDPKIRLETVLSSQSLSDAESELDKLYMRALLHHPDTSDLVFYNRFQQVVGGMVVLFEPLSSTSLDSLFKLSFHSDDIVSSLQSFLQHTDEQNTVQFIHPSFSEFLSDKTRCKNDQLRIDKNFQHSVLAKTCLVRMHEMLKRNICDLDPLQLNGEIIDMDERIIKHIPRDLQYACQYWGYHIHSMPELNAEVFELVKDFFQDTLLYWLEILSLLEKMGFILETLNIVHEKFELLILMEDSKKFVYKFYHLIGQSTLHIYDSALAFTPQQTIFYENFSCKWEKYVKVLNGILLQWSTLITVCEGHHDRVTCVAFSPDGSQIVSGSHDTTLCLWDAKSGAAIGEPLKGH</sequence>
<name>A0A4Y7PL43_9AGAM</name>
<protein>
    <recommendedName>
        <fullName evidence="4">Nephrocystin 3-like N-terminal domain-containing protein</fullName>
    </recommendedName>
</protein>
<dbReference type="Pfam" id="PF24883">
    <property type="entry name" value="NPHP3_N"/>
    <property type="match status" value="1"/>
</dbReference>
<dbReference type="InterPro" id="IPR036322">
    <property type="entry name" value="WD40_repeat_dom_sf"/>
</dbReference>
<proteinExistence type="predicted"/>
<accession>A0A4Y7PL43</accession>
<feature type="domain" description="Nephrocystin 3-like N-terminal" evidence="4">
    <location>
        <begin position="16"/>
        <end position="178"/>
    </location>
</feature>
<evidence type="ECO:0000313" key="6">
    <source>
        <dbReference type="Proteomes" id="UP000294933"/>
    </source>
</evidence>
<dbReference type="OrthoDB" id="5106486at2759"/>
<dbReference type="PROSITE" id="PS50082">
    <property type="entry name" value="WD_REPEATS_2"/>
    <property type="match status" value="1"/>
</dbReference>
<dbReference type="PROSITE" id="PS00678">
    <property type="entry name" value="WD_REPEATS_1"/>
    <property type="match status" value="1"/>
</dbReference>
<dbReference type="InterPro" id="IPR001680">
    <property type="entry name" value="WD40_rpt"/>
</dbReference>
<keyword evidence="6" id="KW-1185">Reference proteome</keyword>
<feature type="non-terminal residue" evidence="5">
    <location>
        <position position="593"/>
    </location>
</feature>
<keyword evidence="2" id="KW-0677">Repeat</keyword>
<dbReference type="InterPro" id="IPR019775">
    <property type="entry name" value="WD40_repeat_CS"/>
</dbReference>
<dbReference type="Gene3D" id="2.130.10.10">
    <property type="entry name" value="YVTN repeat-like/Quinoprotein amine dehydrogenase"/>
    <property type="match status" value="1"/>
</dbReference>
<dbReference type="SUPFAM" id="SSF50978">
    <property type="entry name" value="WD40 repeat-like"/>
    <property type="match status" value="1"/>
</dbReference>
<dbReference type="Gene3D" id="3.40.50.300">
    <property type="entry name" value="P-loop containing nucleotide triphosphate hydrolases"/>
    <property type="match status" value="1"/>
</dbReference>
<dbReference type="PANTHER" id="PTHR10039:SF17">
    <property type="entry name" value="FUNGAL STAND N-TERMINAL GOODBYE DOMAIN-CONTAINING PROTEIN-RELATED"/>
    <property type="match status" value="1"/>
</dbReference>
<organism evidence="5 6">
    <name type="scientific">Rickenella mellea</name>
    <dbReference type="NCBI Taxonomy" id="50990"/>
    <lineage>
        <taxon>Eukaryota</taxon>
        <taxon>Fungi</taxon>
        <taxon>Dikarya</taxon>
        <taxon>Basidiomycota</taxon>
        <taxon>Agaricomycotina</taxon>
        <taxon>Agaricomycetes</taxon>
        <taxon>Hymenochaetales</taxon>
        <taxon>Rickenellaceae</taxon>
        <taxon>Rickenella</taxon>
    </lineage>
</organism>
<dbReference type="PROSITE" id="PS50294">
    <property type="entry name" value="WD_REPEATS_REGION"/>
    <property type="match status" value="1"/>
</dbReference>
<dbReference type="VEuPathDB" id="FungiDB:BD410DRAFT_889978"/>
<reference evidence="5 6" key="1">
    <citation type="submission" date="2018-06" db="EMBL/GenBank/DDBJ databases">
        <title>A transcriptomic atlas of mushroom development highlights an independent origin of complex multicellularity.</title>
        <authorList>
            <consortium name="DOE Joint Genome Institute"/>
            <person name="Krizsan K."/>
            <person name="Almasi E."/>
            <person name="Merenyi Z."/>
            <person name="Sahu N."/>
            <person name="Viragh M."/>
            <person name="Koszo T."/>
            <person name="Mondo S."/>
            <person name="Kiss B."/>
            <person name="Balint B."/>
            <person name="Kues U."/>
            <person name="Barry K."/>
            <person name="Hegedus J.C."/>
            <person name="Henrissat B."/>
            <person name="Johnson J."/>
            <person name="Lipzen A."/>
            <person name="Ohm R."/>
            <person name="Nagy I."/>
            <person name="Pangilinan J."/>
            <person name="Yan J."/>
            <person name="Xiong Y."/>
            <person name="Grigoriev I.V."/>
            <person name="Hibbett D.S."/>
            <person name="Nagy L.G."/>
        </authorList>
    </citation>
    <scope>NUCLEOTIDE SEQUENCE [LARGE SCALE GENOMIC DNA]</scope>
    <source>
        <strain evidence="5 6">SZMC22713</strain>
    </source>
</reference>
<feature type="repeat" description="WD" evidence="3">
    <location>
        <begin position="547"/>
        <end position="588"/>
    </location>
</feature>
<dbReference type="Proteomes" id="UP000294933">
    <property type="component" value="Unassembled WGS sequence"/>
</dbReference>
<dbReference type="EMBL" id="ML170249">
    <property type="protein sequence ID" value="TDL16173.1"/>
    <property type="molecule type" value="Genomic_DNA"/>
</dbReference>
<dbReference type="AlphaFoldDB" id="A0A4Y7PL43"/>
<gene>
    <name evidence="5" type="ORF">BD410DRAFT_889978</name>
</gene>
<dbReference type="SMART" id="SM00320">
    <property type="entry name" value="WD40"/>
    <property type="match status" value="1"/>
</dbReference>
<evidence type="ECO:0000256" key="1">
    <source>
        <dbReference type="ARBA" id="ARBA00022574"/>
    </source>
</evidence>
<dbReference type="InterPro" id="IPR056884">
    <property type="entry name" value="NPHP3-like_N"/>
</dbReference>
<keyword evidence="1 3" id="KW-0853">WD repeat</keyword>
<evidence type="ECO:0000313" key="5">
    <source>
        <dbReference type="EMBL" id="TDL16173.1"/>
    </source>
</evidence>
<dbReference type="Pfam" id="PF00400">
    <property type="entry name" value="WD40"/>
    <property type="match status" value="1"/>
</dbReference>
<dbReference type="InterPro" id="IPR015943">
    <property type="entry name" value="WD40/YVTN_repeat-like_dom_sf"/>
</dbReference>
<evidence type="ECO:0000256" key="2">
    <source>
        <dbReference type="ARBA" id="ARBA00022737"/>
    </source>
</evidence>
<dbReference type="SUPFAM" id="SSF52540">
    <property type="entry name" value="P-loop containing nucleoside triphosphate hydrolases"/>
    <property type="match status" value="1"/>
</dbReference>
<dbReference type="PANTHER" id="PTHR10039">
    <property type="entry name" value="AMELOGENIN"/>
    <property type="match status" value="1"/>
</dbReference>
<dbReference type="STRING" id="50990.A0A4Y7PL43"/>